<proteinExistence type="predicted"/>
<organism evidence="3 4">
    <name type="scientific">Hyaloscypha bicolor E</name>
    <dbReference type="NCBI Taxonomy" id="1095630"/>
    <lineage>
        <taxon>Eukaryota</taxon>
        <taxon>Fungi</taxon>
        <taxon>Dikarya</taxon>
        <taxon>Ascomycota</taxon>
        <taxon>Pezizomycotina</taxon>
        <taxon>Leotiomycetes</taxon>
        <taxon>Helotiales</taxon>
        <taxon>Hyaloscyphaceae</taxon>
        <taxon>Hyaloscypha</taxon>
        <taxon>Hyaloscypha bicolor</taxon>
    </lineage>
</organism>
<dbReference type="GO" id="GO:0007165">
    <property type="term" value="P:signal transduction"/>
    <property type="evidence" value="ECO:0007669"/>
    <property type="project" value="InterPro"/>
</dbReference>
<evidence type="ECO:0000259" key="2">
    <source>
        <dbReference type="PROSITE" id="PS50885"/>
    </source>
</evidence>
<dbReference type="STRING" id="1095630.A0A2J6T4J8"/>
<dbReference type="InterPro" id="IPR027417">
    <property type="entry name" value="P-loop_NTPase"/>
</dbReference>
<evidence type="ECO:0000313" key="4">
    <source>
        <dbReference type="Proteomes" id="UP000235371"/>
    </source>
</evidence>
<dbReference type="OrthoDB" id="341259at2759"/>
<dbReference type="GO" id="GO:0016020">
    <property type="term" value="C:membrane"/>
    <property type="evidence" value="ECO:0007669"/>
    <property type="project" value="InterPro"/>
</dbReference>
<dbReference type="Pfam" id="PF25053">
    <property type="entry name" value="DUF7791"/>
    <property type="match status" value="1"/>
</dbReference>
<gene>
    <name evidence="3" type="ORF">K444DRAFT_614646</name>
</gene>
<dbReference type="InParanoid" id="A0A2J6T4J8"/>
<protein>
    <recommendedName>
        <fullName evidence="2">HAMP domain-containing protein</fullName>
    </recommendedName>
</protein>
<evidence type="ECO:0000256" key="1">
    <source>
        <dbReference type="ARBA" id="ARBA00022737"/>
    </source>
</evidence>
<dbReference type="Proteomes" id="UP000235371">
    <property type="component" value="Unassembled WGS sequence"/>
</dbReference>
<dbReference type="InterPro" id="IPR003660">
    <property type="entry name" value="HAMP_dom"/>
</dbReference>
<dbReference type="GeneID" id="36588644"/>
<dbReference type="PANTHER" id="PTHR10039:SF5">
    <property type="entry name" value="NACHT DOMAIN-CONTAINING PROTEIN"/>
    <property type="match status" value="1"/>
</dbReference>
<name>A0A2J6T4J8_9HELO</name>
<dbReference type="EMBL" id="KZ613838">
    <property type="protein sequence ID" value="PMD57951.1"/>
    <property type="molecule type" value="Genomic_DNA"/>
</dbReference>
<evidence type="ECO:0000313" key="3">
    <source>
        <dbReference type="EMBL" id="PMD57951.1"/>
    </source>
</evidence>
<dbReference type="PANTHER" id="PTHR10039">
    <property type="entry name" value="AMELOGENIN"/>
    <property type="match status" value="1"/>
</dbReference>
<dbReference type="PROSITE" id="PS50885">
    <property type="entry name" value="HAMP"/>
    <property type="match status" value="1"/>
</dbReference>
<dbReference type="InterPro" id="IPR056693">
    <property type="entry name" value="DUF7791"/>
</dbReference>
<sequence length="936" mass="107419">MDPLTAVGLAGNIITFIDLSTKVVCRTKQLYESASGATSENDELEGLTKNLKDLADRTRRKPPNTSRKGHFSLNITSETVLDSLSQQCIQVADELLETLESVKVKGDGRTVHSALQAIKTVWKQDNIDAIQRRLDRISKQLMDGMSMEQLEEINRRLREMAVENTRLEANRSKEINQLREDFNSAIEKLNSNVEEQTPGAWLVLSDTASRGRAYFAEQVILQSLRFSSIESRHESISKEHSNTFSWIFDQASPTKFVEWLKGEDGVYWVSGKPGSGKSTLIKFVAEHEQTKRCLEEWAGDKKLAIANFYFWNASTHQSQKSQRGLLRTILYQILRQCPELIQMAYHDQWIALTSDGKVLKESRDELLTVPALLNTLRNISTSTASDTKFCFFLDGLDEYDGRPADIVELVDILKSFQNVKTCVSSRPWNEFEDRFGNDSRWKLYVHDFTRYDIHLYVQETLGENSRFQQLQNEDPKCPNFVWNIVDEADGVFLWVFLVTRSLLDGLTNSDRIRDLQDRLNEIPKDLRDYFKLILFSTENRYRTQTARIFTIAVNAVRELPLMAYWVIDQGTPKYIFQCSVETPATEILDSRLDNMRRRLKVLSKGLLDAEDEEPKSVEDYLIGFKVTFLHRTVKDYLKTPDAQSMLQSWLDDTFSADWEVCNAFGALAKMTPPAKFTPTSPIALYMLICMFFHAPCVDQNPLFRADIASLLEHLQTALAPALRENKESLSYELTRRKDSCFLKGDSLDQDIAIISLCVCCGVFNYVSEKFAKEPKLCHKVTNHVPALVVSLRRINGLWAGSLFSLEQESLGMLMLELLLAQGVDPNVEFKGMTEWRRILEDLMDERYLKDDSRPKSFEGLKLLLQHGADFQQQCTVTEENGDVRKATANELLREWYDADQFGMLEDIVKRRDTKKKMKHGISKKIGHLKLWVTSKK</sequence>
<dbReference type="Gene3D" id="3.40.50.300">
    <property type="entry name" value="P-loop containing nucleotide triphosphate hydrolases"/>
    <property type="match status" value="1"/>
</dbReference>
<accession>A0A2J6T4J8</accession>
<keyword evidence="4" id="KW-1185">Reference proteome</keyword>
<keyword evidence="1" id="KW-0677">Repeat</keyword>
<dbReference type="Pfam" id="PF24883">
    <property type="entry name" value="NPHP3_N"/>
    <property type="match status" value="1"/>
</dbReference>
<feature type="domain" description="HAMP" evidence="2">
    <location>
        <begin position="144"/>
        <end position="194"/>
    </location>
</feature>
<dbReference type="SUPFAM" id="SSF52540">
    <property type="entry name" value="P-loop containing nucleoside triphosphate hydrolases"/>
    <property type="match status" value="1"/>
</dbReference>
<dbReference type="AlphaFoldDB" id="A0A2J6T4J8"/>
<dbReference type="RefSeq" id="XP_024734855.1">
    <property type="nucleotide sequence ID" value="XM_024880567.1"/>
</dbReference>
<reference evidence="3 4" key="1">
    <citation type="submission" date="2016-04" db="EMBL/GenBank/DDBJ databases">
        <title>A degradative enzymes factory behind the ericoid mycorrhizal symbiosis.</title>
        <authorList>
            <consortium name="DOE Joint Genome Institute"/>
            <person name="Martino E."/>
            <person name="Morin E."/>
            <person name="Grelet G."/>
            <person name="Kuo A."/>
            <person name="Kohler A."/>
            <person name="Daghino S."/>
            <person name="Barry K."/>
            <person name="Choi C."/>
            <person name="Cichocki N."/>
            <person name="Clum A."/>
            <person name="Copeland A."/>
            <person name="Hainaut M."/>
            <person name="Haridas S."/>
            <person name="Labutti K."/>
            <person name="Lindquist E."/>
            <person name="Lipzen A."/>
            <person name="Khouja H.-R."/>
            <person name="Murat C."/>
            <person name="Ohm R."/>
            <person name="Olson A."/>
            <person name="Spatafora J."/>
            <person name="Veneault-Fourrey C."/>
            <person name="Henrissat B."/>
            <person name="Grigoriev I."/>
            <person name="Martin F."/>
            <person name="Perotto S."/>
        </authorList>
    </citation>
    <scope>NUCLEOTIDE SEQUENCE [LARGE SCALE GENOMIC DNA]</scope>
    <source>
        <strain evidence="3 4">E</strain>
    </source>
</reference>
<dbReference type="InterPro" id="IPR056884">
    <property type="entry name" value="NPHP3-like_N"/>
</dbReference>